<dbReference type="EMBL" id="CABEEZ010000151">
    <property type="protein sequence ID" value="VTR58154.1"/>
    <property type="molecule type" value="Genomic_DNA"/>
</dbReference>
<protein>
    <submittedName>
        <fullName evidence="1">Uncharacterized protein</fullName>
    </submittedName>
</protein>
<reference evidence="1" key="1">
    <citation type="submission" date="2019-05" db="EMBL/GenBank/DDBJ databases">
        <authorList>
            <consortium name="Pathogen Informatics"/>
        </authorList>
    </citation>
    <scope>NUCLEOTIDE SEQUENCE [LARGE SCALE GENOMIC DNA]</scope>
    <source>
        <strain evidence="1">NCTC12965</strain>
    </source>
</reference>
<proteinExistence type="predicted"/>
<dbReference type="AlphaFoldDB" id="A0A4U9WFZ2"/>
<accession>A0A4U9WFZ2</accession>
<name>A0A4U9WFZ2_SERFO</name>
<evidence type="ECO:0000313" key="1">
    <source>
        <dbReference type="EMBL" id="VTR58154.1"/>
    </source>
</evidence>
<gene>
    <name evidence="1" type="ORF">NCTC12965_07621</name>
</gene>
<sequence>MAHSELQLNTSPANYRSVYALLRQPDTAIGIDAGVAHVANHRPAVANLDVASGKLTATFLPPTGQLYVNAIQTGVRHTRHSSTVMIRSNFWVRFAHRFL</sequence>
<organism evidence="1">
    <name type="scientific">Serratia fonticola</name>
    <dbReference type="NCBI Taxonomy" id="47917"/>
    <lineage>
        <taxon>Bacteria</taxon>
        <taxon>Pseudomonadati</taxon>
        <taxon>Pseudomonadota</taxon>
        <taxon>Gammaproteobacteria</taxon>
        <taxon>Enterobacterales</taxon>
        <taxon>Yersiniaceae</taxon>
        <taxon>Serratia</taxon>
    </lineage>
</organism>